<feature type="transmembrane region" description="Helical" evidence="9">
    <location>
        <begin position="84"/>
        <end position="107"/>
    </location>
</feature>
<protein>
    <recommendedName>
        <fullName evidence="9">TRAP transporter small permease protein</fullName>
    </recommendedName>
</protein>
<evidence type="ECO:0000256" key="3">
    <source>
        <dbReference type="ARBA" id="ARBA00022475"/>
    </source>
</evidence>
<keyword evidence="5 9" id="KW-0812">Transmembrane</keyword>
<sequence length="203" mass="21742">MKAKLELWLGTIFGLIFVALSLLVAVETVMRKTFNVSLQGADELGGYALAVGATIAFSLALTGRSHIRVDVFHDRLPAALQTALNWLSAVLLAGFAGLVAWLAWFVIQDSAAYKSVAQTPWATPLVLPQSVWLAGLVVFALVAAVYALRASWLLVQGRVGMLNREFGPRSTKDEVDEELEDLKARSGGEPAPAAPLTAMGVRP</sequence>
<keyword evidence="6 9" id="KW-1133">Transmembrane helix</keyword>
<feature type="transmembrane region" description="Helical" evidence="9">
    <location>
        <begin position="7"/>
        <end position="26"/>
    </location>
</feature>
<comment type="similarity">
    <text evidence="8 9">Belongs to the TRAP transporter small permease family.</text>
</comment>
<evidence type="ECO:0000256" key="2">
    <source>
        <dbReference type="ARBA" id="ARBA00022448"/>
    </source>
</evidence>
<keyword evidence="13" id="KW-1185">Reference proteome</keyword>
<dbReference type="InterPro" id="IPR055348">
    <property type="entry name" value="DctQ"/>
</dbReference>
<keyword evidence="7 9" id="KW-0472">Membrane</keyword>
<keyword evidence="3" id="KW-1003">Cell membrane</keyword>
<evidence type="ECO:0000313" key="12">
    <source>
        <dbReference type="EMBL" id="URI07148.1"/>
    </source>
</evidence>
<keyword evidence="2 9" id="KW-0813">Transport</keyword>
<proteinExistence type="inferred from homology"/>
<comment type="function">
    <text evidence="9">Part of the tripartite ATP-independent periplasmic (TRAP) transport system.</text>
</comment>
<evidence type="ECO:0000313" key="13">
    <source>
        <dbReference type="Proteomes" id="UP001056201"/>
    </source>
</evidence>
<evidence type="ECO:0000256" key="5">
    <source>
        <dbReference type="ARBA" id="ARBA00022692"/>
    </source>
</evidence>
<dbReference type="RefSeq" id="WP_250195413.1">
    <property type="nucleotide sequence ID" value="NZ_CP097635.1"/>
</dbReference>
<dbReference type="PANTHER" id="PTHR35011">
    <property type="entry name" value="2,3-DIKETO-L-GULONATE TRAP TRANSPORTER SMALL PERMEASE PROTEIN YIAM"/>
    <property type="match status" value="1"/>
</dbReference>
<dbReference type="InterPro" id="IPR007387">
    <property type="entry name" value="TRAP_DctQ"/>
</dbReference>
<evidence type="ECO:0000256" key="6">
    <source>
        <dbReference type="ARBA" id="ARBA00022989"/>
    </source>
</evidence>
<evidence type="ECO:0000256" key="8">
    <source>
        <dbReference type="ARBA" id="ARBA00038436"/>
    </source>
</evidence>
<name>A0ABY4S165_AQUTE</name>
<evidence type="ECO:0000256" key="1">
    <source>
        <dbReference type="ARBA" id="ARBA00004429"/>
    </source>
</evidence>
<evidence type="ECO:0000256" key="9">
    <source>
        <dbReference type="RuleBase" id="RU369079"/>
    </source>
</evidence>
<evidence type="ECO:0000259" key="11">
    <source>
        <dbReference type="Pfam" id="PF04290"/>
    </source>
</evidence>
<dbReference type="EMBL" id="CP097635">
    <property type="protein sequence ID" value="URI07148.1"/>
    <property type="molecule type" value="Genomic_DNA"/>
</dbReference>
<feature type="region of interest" description="Disordered" evidence="10">
    <location>
        <begin position="168"/>
        <end position="203"/>
    </location>
</feature>
<evidence type="ECO:0000256" key="7">
    <source>
        <dbReference type="ARBA" id="ARBA00023136"/>
    </source>
</evidence>
<comment type="subunit">
    <text evidence="9">The complex comprises the extracytoplasmic solute receptor protein and the two transmembrane proteins.</text>
</comment>
<feature type="domain" description="Tripartite ATP-independent periplasmic transporters DctQ component" evidence="11">
    <location>
        <begin position="21"/>
        <end position="149"/>
    </location>
</feature>
<accession>A0ABY4S165</accession>
<reference evidence="12" key="1">
    <citation type="submission" date="2022-05" db="EMBL/GenBank/DDBJ databases">
        <title>An RpoN-dependent PEP-CTERM gene is involved in floc formation of an Aquincola tertiaricarbonis strain.</title>
        <authorList>
            <person name="Qiu D."/>
            <person name="Xia M."/>
        </authorList>
    </citation>
    <scope>NUCLEOTIDE SEQUENCE</scope>
    <source>
        <strain evidence="12">RN12</strain>
    </source>
</reference>
<keyword evidence="4 9" id="KW-0997">Cell inner membrane</keyword>
<feature type="transmembrane region" description="Helical" evidence="9">
    <location>
        <begin position="46"/>
        <end position="63"/>
    </location>
</feature>
<dbReference type="PANTHER" id="PTHR35011:SF10">
    <property type="entry name" value="TRAP TRANSPORTER SMALL PERMEASE PROTEIN"/>
    <property type="match status" value="1"/>
</dbReference>
<dbReference type="Proteomes" id="UP001056201">
    <property type="component" value="Chromosome 1"/>
</dbReference>
<gene>
    <name evidence="12" type="ORF">MW290_00545</name>
</gene>
<evidence type="ECO:0000256" key="10">
    <source>
        <dbReference type="SAM" id="MobiDB-lite"/>
    </source>
</evidence>
<evidence type="ECO:0000256" key="4">
    <source>
        <dbReference type="ARBA" id="ARBA00022519"/>
    </source>
</evidence>
<comment type="subcellular location">
    <subcellularLocation>
        <location evidence="1 9">Cell inner membrane</location>
        <topology evidence="1 9">Multi-pass membrane protein</topology>
    </subcellularLocation>
</comment>
<organism evidence="12 13">
    <name type="scientific">Aquincola tertiaricarbonis</name>
    <dbReference type="NCBI Taxonomy" id="391953"/>
    <lineage>
        <taxon>Bacteria</taxon>
        <taxon>Pseudomonadati</taxon>
        <taxon>Pseudomonadota</taxon>
        <taxon>Betaproteobacteria</taxon>
        <taxon>Burkholderiales</taxon>
        <taxon>Sphaerotilaceae</taxon>
        <taxon>Aquincola</taxon>
    </lineage>
</organism>
<feature type="transmembrane region" description="Helical" evidence="9">
    <location>
        <begin position="127"/>
        <end position="148"/>
    </location>
</feature>
<dbReference type="Pfam" id="PF04290">
    <property type="entry name" value="DctQ"/>
    <property type="match status" value="1"/>
</dbReference>